<dbReference type="SUPFAM" id="SSF50621">
    <property type="entry name" value="Alanine racemase C-terminal domain-like"/>
    <property type="match status" value="1"/>
</dbReference>
<dbReference type="EMBL" id="LNVX01000560">
    <property type="protein sequence ID" value="OEG69795.1"/>
    <property type="molecule type" value="Genomic_DNA"/>
</dbReference>
<proteinExistence type="predicted"/>
<evidence type="ECO:0000313" key="6">
    <source>
        <dbReference type="EMBL" id="OEG69795.1"/>
    </source>
</evidence>
<feature type="domain" description="Alanine racemase C-terminal" evidence="4">
    <location>
        <begin position="1"/>
        <end position="50"/>
    </location>
</feature>
<evidence type="ECO:0000313" key="5">
    <source>
        <dbReference type="EMBL" id="OEG69678.1"/>
    </source>
</evidence>
<name>A0A1E5IHC3_ENDTX</name>
<dbReference type="InterPro" id="IPR000821">
    <property type="entry name" value="Ala_racemase"/>
</dbReference>
<protein>
    <recommendedName>
        <fullName evidence="4">Alanine racemase C-terminal domain-containing protein</fullName>
    </recommendedName>
</protein>
<dbReference type="GO" id="GO:0005829">
    <property type="term" value="C:cytosol"/>
    <property type="evidence" value="ECO:0007669"/>
    <property type="project" value="TreeGrafter"/>
</dbReference>
<dbReference type="GO" id="GO:0008784">
    <property type="term" value="F:alanine racemase activity"/>
    <property type="evidence" value="ECO:0007669"/>
    <property type="project" value="TreeGrafter"/>
</dbReference>
<accession>A0A1E5IHC3</accession>
<dbReference type="Gene3D" id="2.40.37.10">
    <property type="entry name" value="Lyase, Ornithine Decarboxylase, Chain A, domain 1"/>
    <property type="match status" value="1"/>
</dbReference>
<dbReference type="PANTHER" id="PTHR30511:SF0">
    <property type="entry name" value="ALANINE RACEMASE, CATABOLIC-RELATED"/>
    <property type="match status" value="1"/>
</dbReference>
<dbReference type="AlphaFoldDB" id="A0A1E5IHC3"/>
<dbReference type="EMBL" id="LNVX01000601">
    <property type="protein sequence ID" value="OEG69678.1"/>
    <property type="molecule type" value="Genomic_DNA"/>
</dbReference>
<evidence type="ECO:0000256" key="3">
    <source>
        <dbReference type="ARBA" id="ARBA00023235"/>
    </source>
</evidence>
<dbReference type="InterPro" id="IPR011079">
    <property type="entry name" value="Ala_racemase_C"/>
</dbReference>
<organism evidence="6 7">
    <name type="scientific">Endomicrobium trichonymphae</name>
    <dbReference type="NCBI Taxonomy" id="1408204"/>
    <lineage>
        <taxon>Bacteria</taxon>
        <taxon>Pseudomonadati</taxon>
        <taxon>Elusimicrobiota</taxon>
        <taxon>Endomicrobiia</taxon>
        <taxon>Endomicrobiales</taxon>
        <taxon>Endomicrobiaceae</taxon>
        <taxon>Candidatus Endomicrobiellum</taxon>
    </lineage>
</organism>
<dbReference type="InterPro" id="IPR009006">
    <property type="entry name" value="Ala_racemase/Decarboxylase_C"/>
</dbReference>
<evidence type="ECO:0000259" key="4">
    <source>
        <dbReference type="Pfam" id="PF00842"/>
    </source>
</evidence>
<evidence type="ECO:0000313" key="7">
    <source>
        <dbReference type="Proteomes" id="UP000095237"/>
    </source>
</evidence>
<dbReference type="GO" id="GO:0030632">
    <property type="term" value="P:D-alanine biosynthetic process"/>
    <property type="evidence" value="ECO:0007669"/>
    <property type="project" value="TreeGrafter"/>
</dbReference>
<reference evidence="6 7" key="1">
    <citation type="submission" date="2015-11" db="EMBL/GenBank/DDBJ databases">
        <title>Evidence for parallel genomic evolution in an endosymbiosis of termite gut flagellates.</title>
        <authorList>
            <person name="Zheng H."/>
        </authorList>
    </citation>
    <scope>NUCLEOTIDE SEQUENCE [LARGE SCALE GENOMIC DNA]</scope>
    <source>
        <strain evidence="6 7">CET450</strain>
    </source>
</reference>
<evidence type="ECO:0000256" key="2">
    <source>
        <dbReference type="ARBA" id="ARBA00022898"/>
    </source>
</evidence>
<dbReference type="Pfam" id="PF00842">
    <property type="entry name" value="Ala_racemase_C"/>
    <property type="match status" value="1"/>
</dbReference>
<keyword evidence="3" id="KW-0413">Isomerase</keyword>
<comment type="cofactor">
    <cofactor evidence="1">
        <name>pyridoxal 5'-phosphate</name>
        <dbReference type="ChEBI" id="CHEBI:597326"/>
    </cofactor>
</comment>
<keyword evidence="7" id="KW-1185">Reference proteome</keyword>
<dbReference type="Proteomes" id="UP000095237">
    <property type="component" value="Unassembled WGS sequence"/>
</dbReference>
<evidence type="ECO:0000256" key="1">
    <source>
        <dbReference type="ARBA" id="ARBA00001933"/>
    </source>
</evidence>
<gene>
    <name evidence="6" type="ORF">ATZ36_07470</name>
    <name evidence="5" type="ORF">ATZ36_08090</name>
</gene>
<comment type="caution">
    <text evidence="6">The sequence shown here is derived from an EMBL/GenBank/DDBJ whole genome shotgun (WGS) entry which is preliminary data.</text>
</comment>
<dbReference type="GO" id="GO:0030170">
    <property type="term" value="F:pyridoxal phosphate binding"/>
    <property type="evidence" value="ECO:0007669"/>
    <property type="project" value="TreeGrafter"/>
</dbReference>
<keyword evidence="2" id="KW-0663">Pyridoxal phosphate</keyword>
<dbReference type="PANTHER" id="PTHR30511">
    <property type="entry name" value="ALANINE RACEMASE"/>
    <property type="match status" value="1"/>
</dbReference>
<sequence length="61" mass="6877">MNMTMINVTGVKRVALGDEVILIGEQGKEHIKVDELAKIQNTINYEVRCAENCCLIKRDNT</sequence>